<name>A0A4R3YTL2_9GAMM</name>
<feature type="transmembrane region" description="Helical" evidence="1">
    <location>
        <begin position="123"/>
        <end position="151"/>
    </location>
</feature>
<proteinExistence type="predicted"/>
<protein>
    <submittedName>
        <fullName evidence="2">Uncharacterized protein</fullName>
    </submittedName>
</protein>
<keyword evidence="1" id="KW-1133">Transmembrane helix</keyword>
<reference evidence="2 3" key="1">
    <citation type="submission" date="2019-03" db="EMBL/GenBank/DDBJ databases">
        <title>Above-ground endophytic microbial communities from plants in different locations in the United States.</title>
        <authorList>
            <person name="Frank C."/>
        </authorList>
    </citation>
    <scope>NUCLEOTIDE SEQUENCE [LARGE SCALE GENOMIC DNA]</scope>
    <source>
        <strain evidence="2 3">LP_13_YM</strain>
    </source>
</reference>
<keyword evidence="1" id="KW-0812">Transmembrane</keyword>
<sequence length="377" mass="39368">MESPTVIVDVDAMSRLDRALHLFSHHIIHNESPSACVRWTANIVNVWLRTAASVGVPHMARQAVAYALESGIGNRSLSLATRTAMGGAAGALPVVMAGGGLLRDYRNGTTTRASIVSRIVAMLNGAIIVAMAGVTGALPSVTASVVALQLYCLLRDIIQLQLTAPDNTHGVSGRALGAAAGAYGSIQMGASAAGDWFAYPSGASASGSTYPWRNDLIRTALAQLAALLDHVTFRGMQRFEEGIASQGEDHDGLRIRLRYVPPTVARISQAATGVITARIGLQTSGALAAATAAHALAGSNLSGTFQQDLARLIGAAVLGAGYATYVGQTIRSDNVYHVDNVHAELGLPASDPAFANMDTPRFTTSFAMVDETRHPTR</sequence>
<evidence type="ECO:0000313" key="3">
    <source>
        <dbReference type="Proteomes" id="UP000295645"/>
    </source>
</evidence>
<accession>A0A4R3YTL2</accession>
<comment type="caution">
    <text evidence="2">The sequence shown here is derived from an EMBL/GenBank/DDBJ whole genome shotgun (WGS) entry which is preliminary data.</text>
</comment>
<organism evidence="2 3">
    <name type="scientific">Luteibacter rhizovicinus</name>
    <dbReference type="NCBI Taxonomy" id="242606"/>
    <lineage>
        <taxon>Bacteria</taxon>
        <taxon>Pseudomonadati</taxon>
        <taxon>Pseudomonadota</taxon>
        <taxon>Gammaproteobacteria</taxon>
        <taxon>Lysobacterales</taxon>
        <taxon>Rhodanobacteraceae</taxon>
        <taxon>Luteibacter</taxon>
    </lineage>
</organism>
<evidence type="ECO:0000256" key="1">
    <source>
        <dbReference type="SAM" id="Phobius"/>
    </source>
</evidence>
<evidence type="ECO:0000313" key="2">
    <source>
        <dbReference type="EMBL" id="TCV95786.1"/>
    </source>
</evidence>
<feature type="transmembrane region" description="Helical" evidence="1">
    <location>
        <begin position="84"/>
        <end position="102"/>
    </location>
</feature>
<keyword evidence="1" id="KW-0472">Membrane</keyword>
<keyword evidence="3" id="KW-1185">Reference proteome</keyword>
<dbReference type="EMBL" id="SMCS01000002">
    <property type="protein sequence ID" value="TCV95786.1"/>
    <property type="molecule type" value="Genomic_DNA"/>
</dbReference>
<gene>
    <name evidence="2" type="ORF">EC912_102130</name>
</gene>
<dbReference type="AlphaFoldDB" id="A0A4R3YTL2"/>
<dbReference type="Proteomes" id="UP000295645">
    <property type="component" value="Unassembled WGS sequence"/>
</dbReference>